<evidence type="ECO:0000313" key="3">
    <source>
        <dbReference type="Proteomes" id="UP000326757"/>
    </source>
</evidence>
<proteinExistence type="predicted"/>
<evidence type="ECO:0000313" key="2">
    <source>
        <dbReference type="EMBL" id="KAB8294043.1"/>
    </source>
</evidence>
<dbReference type="Proteomes" id="UP000326757">
    <property type="component" value="Unassembled WGS sequence"/>
</dbReference>
<feature type="compositionally biased region" description="Low complexity" evidence="1">
    <location>
        <begin position="80"/>
        <end position="89"/>
    </location>
</feature>
<dbReference type="EMBL" id="VIGI01000011">
    <property type="protein sequence ID" value="KAB8294043.1"/>
    <property type="molecule type" value="Genomic_DNA"/>
</dbReference>
<feature type="region of interest" description="Disordered" evidence="1">
    <location>
        <begin position="49"/>
        <end position="125"/>
    </location>
</feature>
<accession>A0A5N6JY07</accession>
<gene>
    <name evidence="2" type="ORF">EYC80_009501</name>
</gene>
<keyword evidence="3" id="KW-1185">Reference proteome</keyword>
<dbReference type="AlphaFoldDB" id="A0A5N6JY07"/>
<organism evidence="2 3">
    <name type="scientific">Monilinia laxa</name>
    <name type="common">Brown rot fungus</name>
    <name type="synonym">Sclerotinia laxa</name>
    <dbReference type="NCBI Taxonomy" id="61186"/>
    <lineage>
        <taxon>Eukaryota</taxon>
        <taxon>Fungi</taxon>
        <taxon>Dikarya</taxon>
        <taxon>Ascomycota</taxon>
        <taxon>Pezizomycotina</taxon>
        <taxon>Leotiomycetes</taxon>
        <taxon>Helotiales</taxon>
        <taxon>Sclerotiniaceae</taxon>
        <taxon>Monilinia</taxon>
    </lineage>
</organism>
<reference evidence="2 3" key="1">
    <citation type="submission" date="2019-06" db="EMBL/GenBank/DDBJ databases">
        <title>Genome Sequence of the Brown Rot Fungal Pathogen Monilinia laxa.</title>
        <authorList>
            <person name="De Miccolis Angelini R.M."/>
            <person name="Landi L."/>
            <person name="Abate D."/>
            <person name="Pollastro S."/>
            <person name="Romanazzi G."/>
            <person name="Faretra F."/>
        </authorList>
    </citation>
    <scope>NUCLEOTIDE SEQUENCE [LARGE SCALE GENOMIC DNA]</scope>
    <source>
        <strain evidence="2 3">Mlax316</strain>
    </source>
</reference>
<evidence type="ECO:0000256" key="1">
    <source>
        <dbReference type="SAM" id="MobiDB-lite"/>
    </source>
</evidence>
<feature type="compositionally biased region" description="Polar residues" evidence="1">
    <location>
        <begin position="103"/>
        <end position="119"/>
    </location>
</feature>
<protein>
    <submittedName>
        <fullName evidence="2">Uncharacterized protein</fullName>
    </submittedName>
</protein>
<comment type="caution">
    <text evidence="2">The sequence shown here is derived from an EMBL/GenBank/DDBJ whole genome shotgun (WGS) entry which is preliminary data.</text>
</comment>
<name>A0A5N6JY07_MONLA</name>
<sequence>MIRFHQASQPSHHQSIPLYLFVWCYMPPRILSQITTYISPLHKESDVNKFLHTQTHPKRFASTSSRSSNKQYAETPPPRQSQSQSQSNPNPIPISPTPDTLRTPKTQSTTRTPNTNLSKPSHRQR</sequence>
<feature type="compositionally biased region" description="Polar residues" evidence="1">
    <location>
        <begin position="61"/>
        <end position="72"/>
    </location>
</feature>